<feature type="region of interest" description="Disordered" evidence="1">
    <location>
        <begin position="112"/>
        <end position="136"/>
    </location>
</feature>
<protein>
    <submittedName>
        <fullName evidence="3">Uncharacterized protein</fullName>
    </submittedName>
</protein>
<proteinExistence type="predicted"/>
<organism evidence="3 4">
    <name type="scientific">Actinoplanes derwentensis</name>
    <dbReference type="NCBI Taxonomy" id="113562"/>
    <lineage>
        <taxon>Bacteria</taxon>
        <taxon>Bacillati</taxon>
        <taxon>Actinomycetota</taxon>
        <taxon>Actinomycetes</taxon>
        <taxon>Micromonosporales</taxon>
        <taxon>Micromonosporaceae</taxon>
        <taxon>Actinoplanes</taxon>
    </lineage>
</organism>
<evidence type="ECO:0000313" key="3">
    <source>
        <dbReference type="EMBL" id="SDS13063.1"/>
    </source>
</evidence>
<evidence type="ECO:0000313" key="4">
    <source>
        <dbReference type="Proteomes" id="UP000198688"/>
    </source>
</evidence>
<dbReference type="RefSeq" id="WP_157751049.1">
    <property type="nucleotide sequence ID" value="NZ_BOMJ01000058.1"/>
</dbReference>
<reference evidence="3 4" key="1">
    <citation type="submission" date="2016-10" db="EMBL/GenBank/DDBJ databases">
        <authorList>
            <person name="de Groot N.N."/>
        </authorList>
    </citation>
    <scope>NUCLEOTIDE SEQUENCE [LARGE SCALE GENOMIC DNA]</scope>
    <source>
        <strain evidence="3 4">DSM 43941</strain>
    </source>
</reference>
<keyword evidence="2" id="KW-0812">Transmembrane</keyword>
<dbReference type="Proteomes" id="UP000198688">
    <property type="component" value="Chromosome I"/>
</dbReference>
<evidence type="ECO:0000256" key="1">
    <source>
        <dbReference type="SAM" id="MobiDB-lite"/>
    </source>
</evidence>
<feature type="transmembrane region" description="Helical" evidence="2">
    <location>
        <begin position="152"/>
        <end position="176"/>
    </location>
</feature>
<evidence type="ECO:0000256" key="2">
    <source>
        <dbReference type="SAM" id="Phobius"/>
    </source>
</evidence>
<dbReference type="EMBL" id="LT629758">
    <property type="protein sequence ID" value="SDS13063.1"/>
    <property type="molecule type" value="Genomic_DNA"/>
</dbReference>
<name>A0A1H1PPP8_9ACTN</name>
<keyword evidence="4" id="KW-1185">Reference proteome</keyword>
<keyword evidence="2" id="KW-0472">Membrane</keyword>
<sequence length="177" mass="18780">MGKPEVLARVDADLDRGHTHLAAQRLNSLIAGDPFDLSLRIRLRDVHRRTGNHAQAGRWGYLTEDVTPAELGAFAKAYYRSDADQLRALGLRGDRPRGLGPLAEGRLAALTDGPRPSAAVPDPPGPAPYPVPQAAATRRTASPAPDILASDFAGAIILLLVAILTGIGVVTVISWFL</sequence>
<keyword evidence="2" id="KW-1133">Transmembrane helix</keyword>
<feature type="compositionally biased region" description="Pro residues" evidence="1">
    <location>
        <begin position="121"/>
        <end position="131"/>
    </location>
</feature>
<dbReference type="OrthoDB" id="3381914at2"/>
<dbReference type="Pfam" id="PF20225">
    <property type="entry name" value="DUF6584"/>
    <property type="match status" value="1"/>
</dbReference>
<dbReference type="AlphaFoldDB" id="A0A1H1PPP8"/>
<gene>
    <name evidence="3" type="ORF">SAMN04489716_0080</name>
</gene>
<dbReference type="InterPro" id="IPR046491">
    <property type="entry name" value="DUF6584"/>
</dbReference>
<accession>A0A1H1PPP8</accession>
<dbReference type="STRING" id="113562.SAMN04489716_0080"/>